<organism evidence="2 3">
    <name type="scientific">Crotalaria pallida</name>
    <name type="common">Smooth rattlebox</name>
    <name type="synonym">Crotalaria striata</name>
    <dbReference type="NCBI Taxonomy" id="3830"/>
    <lineage>
        <taxon>Eukaryota</taxon>
        <taxon>Viridiplantae</taxon>
        <taxon>Streptophyta</taxon>
        <taxon>Embryophyta</taxon>
        <taxon>Tracheophyta</taxon>
        <taxon>Spermatophyta</taxon>
        <taxon>Magnoliopsida</taxon>
        <taxon>eudicotyledons</taxon>
        <taxon>Gunneridae</taxon>
        <taxon>Pentapetalae</taxon>
        <taxon>rosids</taxon>
        <taxon>fabids</taxon>
        <taxon>Fabales</taxon>
        <taxon>Fabaceae</taxon>
        <taxon>Papilionoideae</taxon>
        <taxon>50 kb inversion clade</taxon>
        <taxon>genistoids sensu lato</taxon>
        <taxon>core genistoids</taxon>
        <taxon>Crotalarieae</taxon>
        <taxon>Crotalaria</taxon>
    </lineage>
</organism>
<evidence type="ECO:0000313" key="3">
    <source>
        <dbReference type="Proteomes" id="UP001372338"/>
    </source>
</evidence>
<keyword evidence="3" id="KW-1185">Reference proteome</keyword>
<dbReference type="InterPro" id="IPR005592">
    <property type="entry name" value="Mono/diacylglycerol_lipase_N"/>
</dbReference>
<dbReference type="PANTHER" id="PTHR46398">
    <property type="entry name" value="ALPHA/BETA-HYDROLASES SUPERFAMILY PROTEIN"/>
    <property type="match status" value="1"/>
</dbReference>
<protein>
    <recommendedName>
        <fullName evidence="1">Mono-/di-acylglycerol lipase N-terminal domain-containing protein</fullName>
    </recommendedName>
</protein>
<name>A0AAN9HXG8_CROPI</name>
<proteinExistence type="predicted"/>
<dbReference type="GO" id="GO:0016042">
    <property type="term" value="P:lipid catabolic process"/>
    <property type="evidence" value="ECO:0007669"/>
    <property type="project" value="InterPro"/>
</dbReference>
<reference evidence="2 3" key="1">
    <citation type="submission" date="2024-01" db="EMBL/GenBank/DDBJ databases">
        <title>The genomes of 5 underutilized Papilionoideae crops provide insights into root nodulation and disease resistanc.</title>
        <authorList>
            <person name="Yuan L."/>
        </authorList>
    </citation>
    <scope>NUCLEOTIDE SEQUENCE [LARGE SCALE GENOMIC DNA]</scope>
    <source>
        <strain evidence="2">ZHUSHIDOU_FW_LH</strain>
        <tissue evidence="2">Leaf</tissue>
    </source>
</reference>
<gene>
    <name evidence="2" type="ORF">RIF29_29414</name>
</gene>
<feature type="domain" description="Mono-/di-acylglycerol lipase N-terminal" evidence="1">
    <location>
        <begin position="8"/>
        <end position="39"/>
    </location>
</feature>
<evidence type="ECO:0000313" key="2">
    <source>
        <dbReference type="EMBL" id="KAK7255985.1"/>
    </source>
</evidence>
<dbReference type="EMBL" id="JAYWIO010000006">
    <property type="protein sequence ID" value="KAK7255985.1"/>
    <property type="molecule type" value="Genomic_DNA"/>
</dbReference>
<comment type="caution">
    <text evidence="2">The sequence shown here is derived from an EMBL/GenBank/DDBJ whole genome shotgun (WGS) entry which is preliminary data.</text>
</comment>
<evidence type="ECO:0000259" key="1">
    <source>
        <dbReference type="Pfam" id="PF03893"/>
    </source>
</evidence>
<dbReference type="PANTHER" id="PTHR46398:SF7">
    <property type="entry name" value="ALPHA_BETA-HYDROLASES SUPERFAMILY PROTEIN"/>
    <property type="match status" value="1"/>
</dbReference>
<accession>A0AAN9HXG8</accession>
<dbReference type="AlphaFoldDB" id="A0AAN9HXG8"/>
<dbReference type="Pfam" id="PF03893">
    <property type="entry name" value="Lipase3_N"/>
    <property type="match status" value="1"/>
</dbReference>
<sequence length="167" mass="18961">MAAHGHVAIATSDEFEPIPRLCRLILAIYEPDLHHPTHYTPSSGYDLNPDNIIKRAIHSDTKGHAPPYLIYLDHEHREIARLNLAKESDYKKMFDGGYVHHGFLKSVVWLLNEESETLKRLWEESGKEYGMLSVGGESEADQNRKAVGVESFPHGFDDENVFDSGEF</sequence>
<dbReference type="Proteomes" id="UP001372338">
    <property type="component" value="Unassembled WGS sequence"/>
</dbReference>